<organism evidence="1 2">
    <name type="scientific">Phenylobacterium kunshanense</name>
    <dbReference type="NCBI Taxonomy" id="1445034"/>
    <lineage>
        <taxon>Bacteria</taxon>
        <taxon>Pseudomonadati</taxon>
        <taxon>Pseudomonadota</taxon>
        <taxon>Alphaproteobacteria</taxon>
        <taxon>Caulobacterales</taxon>
        <taxon>Caulobacteraceae</taxon>
        <taxon>Phenylobacterium</taxon>
    </lineage>
</organism>
<dbReference type="EMBL" id="QFYS01000002">
    <property type="protein sequence ID" value="RAK67679.1"/>
    <property type="molecule type" value="Genomic_DNA"/>
</dbReference>
<dbReference type="AlphaFoldDB" id="A0A328BMB1"/>
<protein>
    <submittedName>
        <fullName evidence="1">Uncharacterized protein</fullName>
    </submittedName>
</protein>
<reference evidence="1 2" key="1">
    <citation type="submission" date="2018-05" db="EMBL/GenBank/DDBJ databases">
        <authorList>
            <person name="Lanie J.A."/>
            <person name="Ng W.-L."/>
            <person name="Kazmierczak K.M."/>
            <person name="Andrzejewski T.M."/>
            <person name="Davidsen T.M."/>
            <person name="Wayne K.J."/>
            <person name="Tettelin H."/>
            <person name="Glass J.I."/>
            <person name="Rusch D."/>
            <person name="Podicherti R."/>
            <person name="Tsui H.-C.T."/>
            <person name="Winkler M.E."/>
        </authorList>
    </citation>
    <scope>NUCLEOTIDE SEQUENCE [LARGE SCALE GENOMIC DNA]</scope>
    <source>
        <strain evidence="1 2">BUT-10</strain>
    </source>
</reference>
<keyword evidence="2" id="KW-1185">Reference proteome</keyword>
<accession>A0A328BMB1</accession>
<dbReference type="Proteomes" id="UP000249524">
    <property type="component" value="Unassembled WGS sequence"/>
</dbReference>
<comment type="caution">
    <text evidence="1">The sequence shown here is derived from an EMBL/GenBank/DDBJ whole genome shotgun (WGS) entry which is preliminary data.</text>
</comment>
<sequence>MNKPGQVGLNLVNHVARPVNPIRPNMLPLSTLTGGERQDTGKAAAQRAFFQAALSQAQGAAAPAAAAAPQAAQVQRAASVAAAPADQPQKILRPGSLIDIRV</sequence>
<evidence type="ECO:0000313" key="1">
    <source>
        <dbReference type="EMBL" id="RAK67679.1"/>
    </source>
</evidence>
<proteinExistence type="predicted"/>
<name>A0A328BMB1_9CAUL</name>
<evidence type="ECO:0000313" key="2">
    <source>
        <dbReference type="Proteomes" id="UP000249524"/>
    </source>
</evidence>
<gene>
    <name evidence="1" type="ORF">DJ019_07190</name>
</gene>